<dbReference type="RefSeq" id="WP_207182745.1">
    <property type="nucleotide sequence ID" value="NZ_AP024145.1"/>
</dbReference>
<proteinExistence type="predicted"/>
<dbReference type="Proteomes" id="UP000663508">
    <property type="component" value="Chromosome"/>
</dbReference>
<dbReference type="KEGG" id="mind:mvi_21770"/>
<accession>A0A8H9C6G0</accession>
<evidence type="ECO:0000313" key="1">
    <source>
        <dbReference type="EMBL" id="BCM83716.1"/>
    </source>
</evidence>
<evidence type="ECO:0000313" key="2">
    <source>
        <dbReference type="Proteomes" id="UP000663508"/>
    </source>
</evidence>
<gene>
    <name evidence="1" type="ORF">mvi_21770</name>
</gene>
<reference evidence="1" key="1">
    <citation type="submission" date="2020-11" db="EMBL/GenBank/DDBJ databases">
        <title>Complete genome sequence of a novel pathogenic Methylobacterium strain isolated from rice in Vietnam.</title>
        <authorList>
            <person name="Lai K."/>
            <person name="Okazaki S."/>
            <person name="Higashi K."/>
            <person name="Mori H."/>
            <person name="Toyoda A."/>
            <person name="Kurokawa K."/>
        </authorList>
    </citation>
    <scope>NUCLEOTIDE SEQUENCE</scope>
    <source>
        <strain evidence="1">VL1</strain>
    </source>
</reference>
<protein>
    <submittedName>
        <fullName evidence="1">Uncharacterized protein</fullName>
    </submittedName>
</protein>
<name>A0A8H9C6G0_9HYPH</name>
<organism evidence="1 2">
    <name type="scientific">Methylobacterium indicum</name>
    <dbReference type="NCBI Taxonomy" id="1775910"/>
    <lineage>
        <taxon>Bacteria</taxon>
        <taxon>Pseudomonadati</taxon>
        <taxon>Pseudomonadota</taxon>
        <taxon>Alphaproteobacteria</taxon>
        <taxon>Hyphomicrobiales</taxon>
        <taxon>Methylobacteriaceae</taxon>
        <taxon>Methylobacterium</taxon>
    </lineage>
</organism>
<sequence>MVSAHISPDAASRRRAVEGFLAACGARQVAYVCPEAYAARATWIAPRALVVPFERLEDRDTWLTLNSMAGPDTALVMEGVARYPKISSGKFVNLQRLSKLCGHRCLVDVVPLTLGMEFVYTPYSYLDRGILGYAHWYAFRENNLEQGPDGETVSAHDPAVVARKIAPVTTCDGSALLASRSALDVVSDAGEHAGYAERKAALFAEHTNPTKIVTRLADHAHAFKSRTGAVVSHVRGLPGRALVLTNLGSYADRLGKALAKAGARDAVATSFSLAVERDDLGGFDHLVYAEAPIVKSYLALDVKAAMRRDATVTDVRGDTRVDAFLHDRWGRETGAISALTAALLEVRHAA</sequence>
<dbReference type="AlphaFoldDB" id="A0A8H9C6G0"/>
<dbReference type="EMBL" id="AP024145">
    <property type="protein sequence ID" value="BCM83716.1"/>
    <property type="molecule type" value="Genomic_DNA"/>
</dbReference>